<accession>A0A1T2XCC2</accession>
<dbReference type="RefSeq" id="WP_078499219.1">
    <property type="nucleotide sequence ID" value="NZ_MSZX01000005.1"/>
</dbReference>
<dbReference type="Proteomes" id="UP000190188">
    <property type="component" value="Unassembled WGS sequence"/>
</dbReference>
<evidence type="ECO:0000313" key="1">
    <source>
        <dbReference type="EMBL" id="OPA77478.1"/>
    </source>
</evidence>
<name>A0A1T2XCC2_9BACL</name>
<dbReference type="EMBL" id="MSZX01000005">
    <property type="protein sequence ID" value="OPA77478.1"/>
    <property type="molecule type" value="Genomic_DNA"/>
</dbReference>
<sequence length="60" mass="6593">MAHAIPKLEVLIDLSRPVEEITEVITLVISSHPGKQKEILEAVDLSVGEALAKFEENNIN</sequence>
<proteinExistence type="predicted"/>
<protein>
    <submittedName>
        <fullName evidence="1">Uncharacterized protein</fullName>
    </submittedName>
</protein>
<dbReference type="AlphaFoldDB" id="A0A1T2XCC2"/>
<reference evidence="1 2" key="1">
    <citation type="submission" date="2017-01" db="EMBL/GenBank/DDBJ databases">
        <title>Genome analysis of Paenibacillus selenitrireducens ES3-24.</title>
        <authorList>
            <person name="Xu D."/>
            <person name="Yao R."/>
            <person name="Zheng S."/>
        </authorList>
    </citation>
    <scope>NUCLEOTIDE SEQUENCE [LARGE SCALE GENOMIC DNA]</scope>
    <source>
        <strain evidence="1 2">ES3-24</strain>
    </source>
</reference>
<comment type="caution">
    <text evidence="1">The sequence shown here is derived from an EMBL/GenBank/DDBJ whole genome shotgun (WGS) entry which is preliminary data.</text>
</comment>
<keyword evidence="2" id="KW-1185">Reference proteome</keyword>
<gene>
    <name evidence="1" type="ORF">BVG16_13565</name>
</gene>
<organism evidence="1 2">
    <name type="scientific">Paenibacillus selenitireducens</name>
    <dbReference type="NCBI Taxonomy" id="1324314"/>
    <lineage>
        <taxon>Bacteria</taxon>
        <taxon>Bacillati</taxon>
        <taxon>Bacillota</taxon>
        <taxon>Bacilli</taxon>
        <taxon>Bacillales</taxon>
        <taxon>Paenibacillaceae</taxon>
        <taxon>Paenibacillus</taxon>
    </lineage>
</organism>
<dbReference type="STRING" id="1324314.BVG16_13565"/>
<dbReference type="OrthoDB" id="2627677at2"/>
<evidence type="ECO:0000313" key="2">
    <source>
        <dbReference type="Proteomes" id="UP000190188"/>
    </source>
</evidence>